<gene>
    <name evidence="1" type="ORF">JM949_20040</name>
</gene>
<sequence length="108" mass="11590">MQVKGIPAARTMDSRAFTALAVQFRPSRLNGAGVCLYCETRWCQEAQCVAVHAKSLWAPCPQCDGFSFGRCENCLNGVVEVDRAGLIELADRVLPATPEQSAAFAVAA</sequence>
<evidence type="ECO:0000313" key="2">
    <source>
        <dbReference type="Proteomes" id="UP000622245"/>
    </source>
</evidence>
<dbReference type="Proteomes" id="UP000622245">
    <property type="component" value="Unassembled WGS sequence"/>
</dbReference>
<proteinExistence type="predicted"/>
<dbReference type="EMBL" id="JAEVHL010000106">
    <property type="protein sequence ID" value="MBM0277508.1"/>
    <property type="molecule type" value="Genomic_DNA"/>
</dbReference>
<keyword evidence="2" id="KW-1185">Reference proteome</keyword>
<comment type="caution">
    <text evidence="1">The sequence shown here is derived from an EMBL/GenBank/DDBJ whole genome shotgun (WGS) entry which is preliminary data.</text>
</comment>
<name>A0ABS1YJF4_9ACTN</name>
<accession>A0ABS1YJF4</accession>
<dbReference type="RefSeq" id="WP_203149932.1">
    <property type="nucleotide sequence ID" value="NZ_JAEVHL010000106.1"/>
</dbReference>
<evidence type="ECO:0000313" key="1">
    <source>
        <dbReference type="EMBL" id="MBM0277508.1"/>
    </source>
</evidence>
<reference evidence="1 2" key="1">
    <citation type="submission" date="2021-01" db="EMBL/GenBank/DDBJ databases">
        <title>Draft genome sequence of Micromonospora sp. strain STR1s_6.</title>
        <authorList>
            <person name="Karlyshev A."/>
            <person name="Jawad R."/>
        </authorList>
    </citation>
    <scope>NUCLEOTIDE SEQUENCE [LARGE SCALE GENOMIC DNA]</scope>
    <source>
        <strain evidence="1 2">STR1S-6</strain>
    </source>
</reference>
<organism evidence="1 2">
    <name type="scientific">Micromonospora tarensis</name>
    <dbReference type="NCBI Taxonomy" id="2806100"/>
    <lineage>
        <taxon>Bacteria</taxon>
        <taxon>Bacillati</taxon>
        <taxon>Actinomycetota</taxon>
        <taxon>Actinomycetes</taxon>
        <taxon>Micromonosporales</taxon>
        <taxon>Micromonosporaceae</taxon>
        <taxon>Micromonospora</taxon>
    </lineage>
</organism>
<protein>
    <submittedName>
        <fullName evidence="1">Uncharacterized protein</fullName>
    </submittedName>
</protein>